<gene>
    <name evidence="1" type="ORF">OED52_06640</name>
</gene>
<evidence type="ECO:0000313" key="1">
    <source>
        <dbReference type="EMBL" id="UYP20207.1"/>
    </source>
</evidence>
<accession>A0ACD4DJI6</accession>
<reference evidence="1" key="1">
    <citation type="submission" date="2022-10" db="EMBL/GenBank/DDBJ databases">
        <title>Rhodococcus ferula Z13 complete genome.</title>
        <authorList>
            <person name="Long X."/>
            <person name="Zang M."/>
        </authorList>
    </citation>
    <scope>NUCLEOTIDE SEQUENCE</scope>
    <source>
        <strain evidence="1">Z13</strain>
    </source>
</reference>
<keyword evidence="2" id="KW-1185">Reference proteome</keyword>
<dbReference type="EMBL" id="CP107551">
    <property type="protein sequence ID" value="UYP20207.1"/>
    <property type="molecule type" value="Genomic_DNA"/>
</dbReference>
<organism evidence="1 2">
    <name type="scientific">Rhodococcus sacchari</name>
    <dbReference type="NCBI Taxonomy" id="2962047"/>
    <lineage>
        <taxon>Bacteria</taxon>
        <taxon>Bacillati</taxon>
        <taxon>Actinomycetota</taxon>
        <taxon>Actinomycetes</taxon>
        <taxon>Mycobacteriales</taxon>
        <taxon>Nocardiaceae</taxon>
        <taxon>Rhodococcus</taxon>
    </lineage>
</organism>
<proteinExistence type="predicted"/>
<sequence length="740" mass="80216">MSGSEDSPDIARWLDVFPWLESTADTSLGPWWNQPASGPNVSKRHRHLEAIAEIAMSQLSRWTIAQLFPTADTGLSLDALGLPPRGLNMFTRRGYRTVEDIAGLSVEEILDWKNFGVGSVSTILEILADQAVADAATPEPGGADESVLRAPVLEKDAQTPVQPGVDASTIDDLRVVAEWLALVGLPDSPLFTQTLPIGTPQDVVRAKKRLEVLTSTAVLGAERALDAASILNRSIRKLDDRAIGILRDRMFADSPLTLDAIGSKLGVTRERVRQIESKARSALLSELGDDSGSPLASLAQAAQRTIHDVLPLSALLEEMPSLKHTVDTVQQPAWRVLDRLDDSYEIEDGWCASPTVEAARTATATQIEEFVDGYGVALVASLDFIDIEPEDRKRAITAEWLEYCGYTIDGDHLLTRTQSVQDYAASILSVVGSPLSSDDIIARFAVERNVRSLRNALAKDDRFTRVDRDRWALSEWGLDTYSDIRSLIRSELTSNGGRIGLDTLIEKITSKYSVSPSSVTAYASSAPFETNDGVVQLATGPREVRKTPQQTRRMFRRPDGWSIRVKVTKDHLRGSGSVAPTAVAGILDLQPGETVQLDSPLGPQMVAWTGIQPNFGTIRRFLVDRDIAAGDEVFLTINDDKTFSVEEASEPTGEPLTDALALIGVAPQPTPSDNYKALCAAICIPDSSGIASLIGAYRERGDTDISDLLIASRDSLETAEAAVSAPEVESADVDDILDLL</sequence>
<name>A0ACD4DJI6_9NOCA</name>
<dbReference type="Proteomes" id="UP001156484">
    <property type="component" value="Chromosome"/>
</dbReference>
<evidence type="ECO:0000313" key="2">
    <source>
        <dbReference type="Proteomes" id="UP001156484"/>
    </source>
</evidence>
<protein>
    <submittedName>
        <fullName evidence="1">Uncharacterized protein</fullName>
    </submittedName>
</protein>